<dbReference type="InterPro" id="IPR026960">
    <property type="entry name" value="RVT-Znf"/>
</dbReference>
<dbReference type="EMBL" id="JAZDWU010000005">
    <property type="protein sequence ID" value="KAL0001542.1"/>
    <property type="molecule type" value="Genomic_DNA"/>
</dbReference>
<reference evidence="2 3" key="1">
    <citation type="submission" date="2024-01" db="EMBL/GenBank/DDBJ databases">
        <title>A telomere-to-telomere, gap-free genome of sweet tea (Lithocarpus litseifolius).</title>
        <authorList>
            <person name="Zhou J."/>
        </authorList>
    </citation>
    <scope>NUCLEOTIDE SEQUENCE [LARGE SCALE GENOMIC DNA]</scope>
    <source>
        <strain evidence="2">Zhou-2022a</strain>
        <tissue evidence="2">Leaf</tissue>
    </source>
</reference>
<feature type="domain" description="Reverse transcriptase zinc-binding" evidence="1">
    <location>
        <begin position="27"/>
        <end position="102"/>
    </location>
</feature>
<evidence type="ECO:0000313" key="2">
    <source>
        <dbReference type="EMBL" id="KAL0001542.1"/>
    </source>
</evidence>
<proteinExistence type="predicted"/>
<accession>A0AAW2CTY6</accession>
<dbReference type="Proteomes" id="UP001459277">
    <property type="component" value="Unassembled WGS sequence"/>
</dbReference>
<evidence type="ECO:0000259" key="1">
    <source>
        <dbReference type="Pfam" id="PF13966"/>
    </source>
</evidence>
<comment type="caution">
    <text evidence="2">The sequence shown here is derived from an EMBL/GenBank/DDBJ whole genome shotgun (WGS) entry which is preliminary data.</text>
</comment>
<sequence>MENLATPLQQDGSLDTLIWKETKSGSFSVKSAYKVVIRMRDTIWVEHSSARKDGTFWRRLWRLNVSPKVRMFLWRACSNILPTRENLNKRRVQVDPMCEVNDVEKRTVTAWAIWNARNKYYFEWFQLHPRDILRGQTVSCKNTRDSCRHNSRTERPRVNSEAYKEPTAMYQCLSIILVSFYPLFSAC</sequence>
<keyword evidence="3" id="KW-1185">Reference proteome</keyword>
<dbReference type="Pfam" id="PF13966">
    <property type="entry name" value="zf-RVT"/>
    <property type="match status" value="1"/>
</dbReference>
<name>A0AAW2CTY6_9ROSI</name>
<protein>
    <recommendedName>
        <fullName evidence="1">Reverse transcriptase zinc-binding domain-containing protein</fullName>
    </recommendedName>
</protein>
<organism evidence="2 3">
    <name type="scientific">Lithocarpus litseifolius</name>
    <dbReference type="NCBI Taxonomy" id="425828"/>
    <lineage>
        <taxon>Eukaryota</taxon>
        <taxon>Viridiplantae</taxon>
        <taxon>Streptophyta</taxon>
        <taxon>Embryophyta</taxon>
        <taxon>Tracheophyta</taxon>
        <taxon>Spermatophyta</taxon>
        <taxon>Magnoliopsida</taxon>
        <taxon>eudicotyledons</taxon>
        <taxon>Gunneridae</taxon>
        <taxon>Pentapetalae</taxon>
        <taxon>rosids</taxon>
        <taxon>fabids</taxon>
        <taxon>Fagales</taxon>
        <taxon>Fagaceae</taxon>
        <taxon>Lithocarpus</taxon>
    </lineage>
</organism>
<dbReference type="AlphaFoldDB" id="A0AAW2CTY6"/>
<gene>
    <name evidence="2" type="ORF">SO802_015323</name>
</gene>
<evidence type="ECO:0000313" key="3">
    <source>
        <dbReference type="Proteomes" id="UP001459277"/>
    </source>
</evidence>